<reference evidence="1" key="1">
    <citation type="journal article" date="2019" name="Sci. Rep.">
        <title>Draft genome of Tanacetum cinerariifolium, the natural source of mosquito coil.</title>
        <authorList>
            <person name="Yamashiro T."/>
            <person name="Shiraishi A."/>
            <person name="Satake H."/>
            <person name="Nakayama K."/>
        </authorList>
    </citation>
    <scope>NUCLEOTIDE SEQUENCE</scope>
</reference>
<name>A0A699LAE6_TANCI</name>
<dbReference type="EMBL" id="BKCJ010584521">
    <property type="protein sequence ID" value="GFB24718.1"/>
    <property type="molecule type" value="Genomic_DNA"/>
</dbReference>
<protein>
    <submittedName>
        <fullName evidence="1">Uncharacterized protein</fullName>
    </submittedName>
</protein>
<dbReference type="AlphaFoldDB" id="A0A699LAE6"/>
<comment type="caution">
    <text evidence="1">The sequence shown here is derived from an EMBL/GenBank/DDBJ whole genome shotgun (WGS) entry which is preliminary data.</text>
</comment>
<proteinExistence type="predicted"/>
<evidence type="ECO:0000313" key="1">
    <source>
        <dbReference type="EMBL" id="GFB24718.1"/>
    </source>
</evidence>
<gene>
    <name evidence="1" type="ORF">Tci_696689</name>
</gene>
<organism evidence="1">
    <name type="scientific">Tanacetum cinerariifolium</name>
    <name type="common">Dalmatian daisy</name>
    <name type="synonym">Chrysanthemum cinerariifolium</name>
    <dbReference type="NCBI Taxonomy" id="118510"/>
    <lineage>
        <taxon>Eukaryota</taxon>
        <taxon>Viridiplantae</taxon>
        <taxon>Streptophyta</taxon>
        <taxon>Embryophyta</taxon>
        <taxon>Tracheophyta</taxon>
        <taxon>Spermatophyta</taxon>
        <taxon>Magnoliopsida</taxon>
        <taxon>eudicotyledons</taxon>
        <taxon>Gunneridae</taxon>
        <taxon>Pentapetalae</taxon>
        <taxon>asterids</taxon>
        <taxon>campanulids</taxon>
        <taxon>Asterales</taxon>
        <taxon>Asteraceae</taxon>
        <taxon>Asteroideae</taxon>
        <taxon>Anthemideae</taxon>
        <taxon>Anthemidinae</taxon>
        <taxon>Tanacetum</taxon>
    </lineage>
</organism>
<accession>A0A699LAE6</accession>
<sequence length="106" mass="11881">MTSRQISSGLDLTYATSIITTQQPSEGELDLLFKAMYDDFISGQPSATLRTVPAVQEHQVTDINKMTKSKPKLDKTKHEMEMNGKVKVNQVKVKVKVKVKDRAETV</sequence>